<dbReference type="EMBL" id="ANIY01000105">
    <property type="protein sequence ID" value="ETP54822.1"/>
    <property type="molecule type" value="Genomic_DNA"/>
</dbReference>
<evidence type="ECO:0000313" key="3">
    <source>
        <dbReference type="Proteomes" id="UP000018948"/>
    </source>
</evidence>
<proteinExistence type="predicted"/>
<name>W3A5C9_PHYNI</name>
<protein>
    <submittedName>
        <fullName evidence="2">Uncharacterized protein</fullName>
    </submittedName>
</protein>
<dbReference type="Gene3D" id="2.170.270.10">
    <property type="entry name" value="SET domain"/>
    <property type="match status" value="1"/>
</dbReference>
<comment type="caution">
    <text evidence="2">The sequence shown here is derived from an EMBL/GenBank/DDBJ whole genome shotgun (WGS) entry which is preliminary data.</text>
</comment>
<feature type="compositionally biased region" description="Acidic residues" evidence="1">
    <location>
        <begin position="32"/>
        <end position="41"/>
    </location>
</feature>
<feature type="region of interest" description="Disordered" evidence="1">
    <location>
        <begin position="1"/>
        <end position="41"/>
    </location>
</feature>
<dbReference type="SUPFAM" id="SSF82199">
    <property type="entry name" value="SET domain"/>
    <property type="match status" value="1"/>
</dbReference>
<reference evidence="2 3" key="1">
    <citation type="submission" date="2013-11" db="EMBL/GenBank/DDBJ databases">
        <title>The Genome Sequence of Phytophthora parasitica P10297.</title>
        <authorList>
            <consortium name="The Broad Institute Genomics Platform"/>
            <person name="Russ C."/>
            <person name="Tyler B."/>
            <person name="Panabieres F."/>
            <person name="Shan W."/>
            <person name="Tripathy S."/>
            <person name="Grunwald N."/>
            <person name="Machado M."/>
            <person name="Johnson C.S."/>
            <person name="Walker B."/>
            <person name="Young S.K."/>
            <person name="Zeng Q."/>
            <person name="Gargeya S."/>
            <person name="Fitzgerald M."/>
            <person name="Haas B."/>
            <person name="Abouelleil A."/>
            <person name="Allen A.W."/>
            <person name="Alvarado L."/>
            <person name="Arachchi H.M."/>
            <person name="Berlin A.M."/>
            <person name="Chapman S.B."/>
            <person name="Gainer-Dewar J."/>
            <person name="Goldberg J."/>
            <person name="Griggs A."/>
            <person name="Gujja S."/>
            <person name="Hansen M."/>
            <person name="Howarth C."/>
            <person name="Imamovic A."/>
            <person name="Ireland A."/>
            <person name="Larimer J."/>
            <person name="McCowan C."/>
            <person name="Murphy C."/>
            <person name="Pearson M."/>
            <person name="Poon T.W."/>
            <person name="Priest M."/>
            <person name="Roberts A."/>
            <person name="Saif S."/>
            <person name="Shea T."/>
            <person name="Sisk P."/>
            <person name="Sykes S."/>
            <person name="Wortman J."/>
            <person name="Nusbaum C."/>
            <person name="Birren B."/>
        </authorList>
    </citation>
    <scope>NUCLEOTIDE SEQUENCE [LARGE SCALE GENOMIC DNA]</scope>
    <source>
        <strain evidence="2 3">P10297</strain>
    </source>
</reference>
<sequence length="332" mass="38106">MRIRYYRSHGYIEDDANDDDTESKTGDITEQYSEESTEGGVEIDLEAKNDDDVEQHREACNENVEESIEDGGEGDLEAKNVEQEEIKEQTPTGRLGNVVASYTTIHRNLHVEKFPLPYIKSSWNFDEDDKPALCLFETTDGREFGVKTLKEIPRQTFVIEGLGELIDAETKETLGDTKYIFEILAGDKDECPAIVYQEVHLSFDETPVRLQYQYDVTLPKPTSNNGVTGPTLSPYERMRQLLVSRTEEARVIDTVDVDWKIHLTGADKHKPVRIRMRLIWVSEHMHNPWKFARLHFVDASAQESLEEMLQVFREPYEANSQEVDSLLQTATV</sequence>
<organism evidence="2 3">
    <name type="scientific">Phytophthora nicotianae P10297</name>
    <dbReference type="NCBI Taxonomy" id="1317064"/>
    <lineage>
        <taxon>Eukaryota</taxon>
        <taxon>Sar</taxon>
        <taxon>Stramenopiles</taxon>
        <taxon>Oomycota</taxon>
        <taxon>Peronosporomycetes</taxon>
        <taxon>Peronosporales</taxon>
        <taxon>Peronosporaceae</taxon>
        <taxon>Phytophthora</taxon>
    </lineage>
</organism>
<evidence type="ECO:0000256" key="1">
    <source>
        <dbReference type="SAM" id="MobiDB-lite"/>
    </source>
</evidence>
<gene>
    <name evidence="2" type="ORF">F442_00547</name>
</gene>
<accession>W3A5C9</accession>
<dbReference type="AlphaFoldDB" id="W3A5C9"/>
<dbReference type="InterPro" id="IPR046341">
    <property type="entry name" value="SET_dom_sf"/>
</dbReference>
<dbReference type="OrthoDB" id="89249at2759"/>
<evidence type="ECO:0000313" key="2">
    <source>
        <dbReference type="EMBL" id="ETP54822.1"/>
    </source>
</evidence>
<dbReference type="Proteomes" id="UP000018948">
    <property type="component" value="Unassembled WGS sequence"/>
</dbReference>